<feature type="transmembrane region" description="Helical" evidence="2">
    <location>
        <begin position="32"/>
        <end position="50"/>
    </location>
</feature>
<name>A0A0J1IMJ0_NIACI</name>
<keyword evidence="4" id="KW-1185">Reference proteome</keyword>
<feature type="compositionally biased region" description="Polar residues" evidence="1">
    <location>
        <begin position="84"/>
        <end position="97"/>
    </location>
</feature>
<comment type="caution">
    <text evidence="3">The sequence shown here is derived from an EMBL/GenBank/DDBJ whole genome shotgun (WGS) entry which is preliminary data.</text>
</comment>
<keyword evidence="2" id="KW-1133">Transmembrane helix</keyword>
<sequence length="126" mass="14155">MKNRFSLILFGSIIFLAFIGLSVNLIKNPSGFFLNIVVMVAVGAAIWFIYRHFSTSSPQKKEQKAFLKAAKQSKKRLQTRDRSSSGQQQLTKTSSIKANKHKRSKSTAHLTVIEGKKSKKKNRASL</sequence>
<dbReference type="PATRIC" id="fig|1397.4.peg.3992"/>
<evidence type="ECO:0000256" key="2">
    <source>
        <dbReference type="SAM" id="Phobius"/>
    </source>
</evidence>
<protein>
    <submittedName>
        <fullName evidence="3">Uncharacterized protein</fullName>
    </submittedName>
</protein>
<dbReference type="NCBIfam" id="NF041554">
    <property type="entry name" value="SA1362_fam"/>
    <property type="match status" value="1"/>
</dbReference>
<reference evidence="3 4" key="1">
    <citation type="submission" date="2015-05" db="EMBL/GenBank/DDBJ databases">
        <title>Whole genome sequence and identification of bacterial endophytes from Costus igneus.</title>
        <authorList>
            <person name="Lee Y.P."/>
            <person name="Gan H.M."/>
            <person name="Eng W."/>
            <person name="Wheatley M.S."/>
            <person name="Caraballo A."/>
            <person name="Polter S."/>
            <person name="Savka M.A."/>
            <person name="Hudson A.O."/>
        </authorList>
    </citation>
    <scope>NUCLEOTIDE SEQUENCE [LARGE SCALE GENOMIC DNA]</scope>
    <source>
        <strain evidence="3 4">RIT379</strain>
    </source>
</reference>
<feature type="transmembrane region" description="Helical" evidence="2">
    <location>
        <begin position="7"/>
        <end position="26"/>
    </location>
</feature>
<feature type="region of interest" description="Disordered" evidence="1">
    <location>
        <begin position="64"/>
        <end position="126"/>
    </location>
</feature>
<evidence type="ECO:0000313" key="4">
    <source>
        <dbReference type="Proteomes" id="UP000036045"/>
    </source>
</evidence>
<evidence type="ECO:0000256" key="1">
    <source>
        <dbReference type="SAM" id="MobiDB-lite"/>
    </source>
</evidence>
<keyword evidence="2" id="KW-0812">Transmembrane</keyword>
<dbReference type="AlphaFoldDB" id="A0A0J1IMJ0"/>
<proteinExistence type="predicted"/>
<dbReference type="EMBL" id="LDPH01000004">
    <property type="protein sequence ID" value="KLV27192.1"/>
    <property type="molecule type" value="Genomic_DNA"/>
</dbReference>
<gene>
    <name evidence="3" type="ORF">ABW02_06600</name>
</gene>
<dbReference type="OrthoDB" id="2989424at2"/>
<organism evidence="3 4">
    <name type="scientific">Niallia circulans</name>
    <name type="common">Bacillus circulans</name>
    <dbReference type="NCBI Taxonomy" id="1397"/>
    <lineage>
        <taxon>Bacteria</taxon>
        <taxon>Bacillati</taxon>
        <taxon>Bacillota</taxon>
        <taxon>Bacilli</taxon>
        <taxon>Bacillales</taxon>
        <taxon>Bacillaceae</taxon>
        <taxon>Niallia</taxon>
    </lineage>
</organism>
<keyword evidence="2" id="KW-0472">Membrane</keyword>
<dbReference type="Proteomes" id="UP000036045">
    <property type="component" value="Unassembled WGS sequence"/>
</dbReference>
<accession>A0A0J1IMJ0</accession>
<dbReference type="InterPro" id="IPR048110">
    <property type="entry name" value="SA1362/YqhP-like"/>
</dbReference>
<evidence type="ECO:0000313" key="3">
    <source>
        <dbReference type="EMBL" id="KLV27192.1"/>
    </source>
</evidence>
<feature type="compositionally biased region" description="Basic residues" evidence="1">
    <location>
        <begin position="117"/>
        <end position="126"/>
    </location>
</feature>